<feature type="region of interest" description="Disordered" evidence="1">
    <location>
        <begin position="101"/>
        <end position="142"/>
    </location>
</feature>
<protein>
    <submittedName>
        <fullName evidence="2">Uncharacterized protein</fullName>
    </submittedName>
</protein>
<sequence length="499" mass="55533">MSKKPEVLKIYLQLDPDNETIKFDNSVFQLNKTVRNAKLSDSVTFKCQKSTCLAKIRLNKMCDKLIYLDLQHNHTVPNKKPEKPNNSVEINKISNCLSKESSINKNKKRQNSCDNKSLNKSNNVNTTRPAASLIKSNNKNQTSSNFGVPNNCVTYASSDVIEHNASPGDVNRRLTELEQRNSYLTSKVNELSLNVTSVEIDSKLAISSSSKCKTVEKIFIFSDSHGRDLSTILRNNYIHPKCEVFSLVKPGACFSEVVKSIPEICEKDEFNKNDVVIVLAGTNNLSNLNHNANSELNLDILKPVALKTNIVICSIPTRFDDSGLSHSLLRANKILENKTNEIHGTFFECNSFLQRSYFTRHGLHMNKHGKRVFALKCASFIDDQLNIAPPSVSVGGSNGPSSNIAVDDVFDVSSFVIHGRANVPRTSPALHVNHSLLTYTPHNDPSAGPSNYDGYHTAFCTNPYSDDDVQELSEISVVTGNRIERDELNFQEINSTPII</sequence>
<dbReference type="AlphaFoldDB" id="A0A8D8WJX3"/>
<dbReference type="Gene3D" id="3.40.50.1110">
    <property type="entry name" value="SGNH hydrolase"/>
    <property type="match status" value="1"/>
</dbReference>
<dbReference type="InterPro" id="IPR036514">
    <property type="entry name" value="SGNH_hydro_sf"/>
</dbReference>
<proteinExistence type="predicted"/>
<dbReference type="SUPFAM" id="SSF52266">
    <property type="entry name" value="SGNH hydrolase"/>
    <property type="match status" value="1"/>
</dbReference>
<evidence type="ECO:0000313" key="2">
    <source>
        <dbReference type="EMBL" id="CAG6662953.1"/>
    </source>
</evidence>
<feature type="compositionally biased region" description="Polar residues" evidence="1">
    <location>
        <begin position="112"/>
        <end position="142"/>
    </location>
</feature>
<dbReference type="EMBL" id="HBUF01204076">
    <property type="protein sequence ID" value="CAG6662953.1"/>
    <property type="molecule type" value="Transcribed_RNA"/>
</dbReference>
<dbReference type="CDD" id="cd00229">
    <property type="entry name" value="SGNH_hydrolase"/>
    <property type="match status" value="1"/>
</dbReference>
<name>A0A8D8WJX3_9HEMI</name>
<reference evidence="2" key="1">
    <citation type="submission" date="2021-05" db="EMBL/GenBank/DDBJ databases">
        <authorList>
            <person name="Alioto T."/>
            <person name="Alioto T."/>
            <person name="Gomez Garrido J."/>
        </authorList>
    </citation>
    <scope>NUCLEOTIDE SEQUENCE</scope>
</reference>
<accession>A0A8D8WJX3</accession>
<organism evidence="2">
    <name type="scientific">Cacopsylla melanoneura</name>
    <dbReference type="NCBI Taxonomy" id="428564"/>
    <lineage>
        <taxon>Eukaryota</taxon>
        <taxon>Metazoa</taxon>
        <taxon>Ecdysozoa</taxon>
        <taxon>Arthropoda</taxon>
        <taxon>Hexapoda</taxon>
        <taxon>Insecta</taxon>
        <taxon>Pterygota</taxon>
        <taxon>Neoptera</taxon>
        <taxon>Paraneoptera</taxon>
        <taxon>Hemiptera</taxon>
        <taxon>Sternorrhyncha</taxon>
        <taxon>Psylloidea</taxon>
        <taxon>Psyllidae</taxon>
        <taxon>Psyllinae</taxon>
        <taxon>Cacopsylla</taxon>
    </lineage>
</organism>
<evidence type="ECO:0000256" key="1">
    <source>
        <dbReference type="SAM" id="MobiDB-lite"/>
    </source>
</evidence>